<sequence>MDVGHRLPFTHTATSHHLTKVLSHIHGINCQDPYDVNCRLRNQSRVIIHHAGVFAPWFQTRLYYEAAPSIRKTPRAGTRWLEPASQPSPRSDDYPSPTAHIWDAQAAWAPFQEAADPPPPRRSTLGADDPTGTRTDRLFPTDTHKSRCGTRAEEGTKAEGLELGLERPLLG</sequence>
<dbReference type="AlphaFoldDB" id="L5KGW5"/>
<feature type="region of interest" description="Disordered" evidence="1">
    <location>
        <begin position="74"/>
        <end position="98"/>
    </location>
</feature>
<evidence type="ECO:0000313" key="3">
    <source>
        <dbReference type="Proteomes" id="UP000010552"/>
    </source>
</evidence>
<dbReference type="Proteomes" id="UP000010552">
    <property type="component" value="Unassembled WGS sequence"/>
</dbReference>
<evidence type="ECO:0000313" key="2">
    <source>
        <dbReference type="EMBL" id="ELK10567.1"/>
    </source>
</evidence>
<gene>
    <name evidence="2" type="ORF">PAL_GLEAN10013060</name>
</gene>
<accession>L5KGW5</accession>
<feature type="compositionally biased region" description="Basic and acidic residues" evidence="1">
    <location>
        <begin position="134"/>
        <end position="160"/>
    </location>
</feature>
<reference evidence="3" key="1">
    <citation type="journal article" date="2013" name="Science">
        <title>Comparative analysis of bat genomes provides insight into the evolution of flight and immunity.</title>
        <authorList>
            <person name="Zhang G."/>
            <person name="Cowled C."/>
            <person name="Shi Z."/>
            <person name="Huang Z."/>
            <person name="Bishop-Lilly K.A."/>
            <person name="Fang X."/>
            <person name="Wynne J.W."/>
            <person name="Xiong Z."/>
            <person name="Baker M.L."/>
            <person name="Zhao W."/>
            <person name="Tachedjian M."/>
            <person name="Zhu Y."/>
            <person name="Zhou P."/>
            <person name="Jiang X."/>
            <person name="Ng J."/>
            <person name="Yang L."/>
            <person name="Wu L."/>
            <person name="Xiao J."/>
            <person name="Feng Y."/>
            <person name="Chen Y."/>
            <person name="Sun X."/>
            <person name="Zhang Y."/>
            <person name="Marsh G.A."/>
            <person name="Crameri G."/>
            <person name="Broder C.C."/>
            <person name="Frey K.G."/>
            <person name="Wang L.F."/>
            <person name="Wang J."/>
        </authorList>
    </citation>
    <scope>NUCLEOTIDE SEQUENCE [LARGE SCALE GENOMIC DNA]</scope>
</reference>
<organism evidence="2 3">
    <name type="scientific">Pteropus alecto</name>
    <name type="common">Black flying fox</name>
    <dbReference type="NCBI Taxonomy" id="9402"/>
    <lineage>
        <taxon>Eukaryota</taxon>
        <taxon>Metazoa</taxon>
        <taxon>Chordata</taxon>
        <taxon>Craniata</taxon>
        <taxon>Vertebrata</taxon>
        <taxon>Euteleostomi</taxon>
        <taxon>Mammalia</taxon>
        <taxon>Eutheria</taxon>
        <taxon>Laurasiatheria</taxon>
        <taxon>Chiroptera</taxon>
        <taxon>Yinpterochiroptera</taxon>
        <taxon>Pteropodoidea</taxon>
        <taxon>Pteropodidae</taxon>
        <taxon>Pteropodinae</taxon>
        <taxon>Pteropus</taxon>
    </lineage>
</organism>
<dbReference type="InParanoid" id="L5KGW5"/>
<feature type="region of interest" description="Disordered" evidence="1">
    <location>
        <begin position="112"/>
        <end position="171"/>
    </location>
</feature>
<evidence type="ECO:0000256" key="1">
    <source>
        <dbReference type="SAM" id="MobiDB-lite"/>
    </source>
</evidence>
<feature type="compositionally biased region" description="Low complexity" evidence="1">
    <location>
        <begin position="161"/>
        <end position="171"/>
    </location>
</feature>
<protein>
    <submittedName>
        <fullName evidence="2">Uncharacterized protein</fullName>
    </submittedName>
</protein>
<proteinExistence type="predicted"/>
<dbReference type="EMBL" id="KB030727">
    <property type="protein sequence ID" value="ELK10567.1"/>
    <property type="molecule type" value="Genomic_DNA"/>
</dbReference>
<keyword evidence="3" id="KW-1185">Reference proteome</keyword>
<name>L5KGW5_PTEAL</name>